<reference evidence="1 2" key="1">
    <citation type="submission" date="2005-09" db="EMBL/GenBank/DDBJ databases">
        <authorList>
            <person name="Mural R.J."/>
            <person name="Li P.W."/>
            <person name="Adams M.D."/>
            <person name="Amanatides P.G."/>
            <person name="Baden-Tillson H."/>
            <person name="Barnstead M."/>
            <person name="Chin S.H."/>
            <person name="Dew I."/>
            <person name="Evans C.A."/>
            <person name="Ferriera S."/>
            <person name="Flanigan M."/>
            <person name="Fosler C."/>
            <person name="Glodek A."/>
            <person name="Gu Z."/>
            <person name="Holt R.A."/>
            <person name="Jennings D."/>
            <person name="Kraft C.L."/>
            <person name="Lu F."/>
            <person name="Nguyen T."/>
            <person name="Nusskern D.R."/>
            <person name="Pfannkoch C.M."/>
            <person name="Sitter C."/>
            <person name="Sutton G.G."/>
            <person name="Venter J.C."/>
            <person name="Wang Z."/>
            <person name="Woodage T."/>
            <person name="Zheng X.H."/>
            <person name="Zhong F."/>
        </authorList>
    </citation>
    <scope>NUCLEOTIDE SEQUENCE [LARGE SCALE GENOMIC DNA]</scope>
    <source>
        <strain>BN</strain>
        <strain evidence="2">Sprague-Dawley</strain>
    </source>
</reference>
<protein>
    <submittedName>
        <fullName evidence="1">RCG59673</fullName>
    </submittedName>
</protein>
<evidence type="ECO:0000313" key="2">
    <source>
        <dbReference type="Proteomes" id="UP000234681"/>
    </source>
</evidence>
<proteinExistence type="predicted"/>
<gene>
    <name evidence="1" type="ORF">rCG_59673</name>
</gene>
<evidence type="ECO:0000313" key="1">
    <source>
        <dbReference type="EMBL" id="EDM15818.1"/>
    </source>
</evidence>
<dbReference type="EMBL" id="CH473950">
    <property type="protein sequence ID" value="EDM15818.1"/>
    <property type="molecule type" value="Genomic_DNA"/>
</dbReference>
<organism evidence="1 2">
    <name type="scientific">Rattus norvegicus</name>
    <name type="common">Rat</name>
    <dbReference type="NCBI Taxonomy" id="10116"/>
    <lineage>
        <taxon>Eukaryota</taxon>
        <taxon>Metazoa</taxon>
        <taxon>Chordata</taxon>
        <taxon>Craniata</taxon>
        <taxon>Vertebrata</taxon>
        <taxon>Euteleostomi</taxon>
        <taxon>Mammalia</taxon>
        <taxon>Eutheria</taxon>
        <taxon>Euarchontoglires</taxon>
        <taxon>Glires</taxon>
        <taxon>Rodentia</taxon>
        <taxon>Myomorpha</taxon>
        <taxon>Muroidea</taxon>
        <taxon>Muridae</taxon>
        <taxon>Murinae</taxon>
        <taxon>Rattus</taxon>
    </lineage>
</organism>
<sequence length="72" mass="7439">MDRGTERRASGQSCPGSPAAVSNCCLPSARCPPAWHLSPGASCIPGLEAMSPSYPCVTLDGFAEVPHLILGR</sequence>
<accession>A6HSQ4</accession>
<dbReference type="AlphaFoldDB" id="A6HSQ4"/>
<dbReference type="Proteomes" id="UP000234681">
    <property type="component" value="Chromosome 7"/>
</dbReference>
<name>A6HSQ4_RAT</name>